<feature type="transmembrane region" description="Helical" evidence="1">
    <location>
        <begin position="257"/>
        <end position="275"/>
    </location>
</feature>
<dbReference type="GO" id="GO:0016491">
    <property type="term" value="F:oxidoreductase activity"/>
    <property type="evidence" value="ECO:0007669"/>
    <property type="project" value="InterPro"/>
</dbReference>
<organism evidence="2 3">
    <name type="scientific">Penicillium vulpinum</name>
    <dbReference type="NCBI Taxonomy" id="29845"/>
    <lineage>
        <taxon>Eukaryota</taxon>
        <taxon>Fungi</taxon>
        <taxon>Dikarya</taxon>
        <taxon>Ascomycota</taxon>
        <taxon>Pezizomycotina</taxon>
        <taxon>Eurotiomycetes</taxon>
        <taxon>Eurotiomycetidae</taxon>
        <taxon>Eurotiales</taxon>
        <taxon>Aspergillaceae</taxon>
        <taxon>Penicillium</taxon>
    </lineage>
</organism>
<evidence type="ECO:0000256" key="1">
    <source>
        <dbReference type="SAM" id="Phobius"/>
    </source>
</evidence>
<dbReference type="PANTHER" id="PTHR36124">
    <property type="match status" value="1"/>
</dbReference>
<dbReference type="EMBL" id="MDYP01000012">
    <property type="protein sequence ID" value="OQE07858.1"/>
    <property type="molecule type" value="Genomic_DNA"/>
</dbReference>
<dbReference type="STRING" id="29845.A0A1V6S1W5"/>
<dbReference type="PANTHER" id="PTHR36124:SF6">
    <property type="entry name" value="ER-BOUND OXYGENASE MPAB_MPAB'_RUBBER OXYGENASE CATALYTIC DOMAIN-CONTAINING PROTEIN"/>
    <property type="match status" value="1"/>
</dbReference>
<reference evidence="3" key="1">
    <citation type="journal article" date="2017" name="Nat. Microbiol.">
        <title>Global analysis of biosynthetic gene clusters reveals vast potential of secondary metabolite production in Penicillium species.</title>
        <authorList>
            <person name="Nielsen J.C."/>
            <person name="Grijseels S."/>
            <person name="Prigent S."/>
            <person name="Ji B."/>
            <person name="Dainat J."/>
            <person name="Nielsen K.F."/>
            <person name="Frisvad J.C."/>
            <person name="Workman M."/>
            <person name="Nielsen J."/>
        </authorList>
    </citation>
    <scope>NUCLEOTIDE SEQUENCE [LARGE SCALE GENOMIC DNA]</scope>
    <source>
        <strain evidence="3">IBT 29486</strain>
    </source>
</reference>
<keyword evidence="1" id="KW-1133">Transmembrane helix</keyword>
<feature type="transmembrane region" description="Helical" evidence="1">
    <location>
        <begin position="295"/>
        <end position="315"/>
    </location>
</feature>
<keyword evidence="1" id="KW-0472">Membrane</keyword>
<comment type="caution">
    <text evidence="2">The sequence shown here is derived from an EMBL/GenBank/DDBJ whole genome shotgun (WGS) entry which is preliminary data.</text>
</comment>
<protein>
    <submittedName>
        <fullName evidence="2">Uncharacterized protein</fullName>
    </submittedName>
</protein>
<accession>A0A1V6S1W5</accession>
<sequence length="362" mass="42201">MNYTHTMASPLPVEEMTVQILPYVIGLLLAWPVVTTTLRYQRLRKLQKQYDYSTRESMSKMTDEEAFQIQKQVAQLEFPFMFIKSLQFALFRTYGIPTISTLLAKTTQFSGPETSLKRYTDTSVLVQEMVGNDPTSTRAYLGLARTRYLHSGYRASGKILDDDMLFTLALFALQPIRFIDRYEWRKLSDLERCAIGTFWKSAGDGLDISYEQLPSGKTGFRDGIHWLEEVEAWSEQYEAKCMVPHVKNRETADQTTAVLVYMLPQILHPVGLQFVSFMMDERLRKAMYFDAPSAFFAPIFSAVLTVRKLFLRYLAPPRPYFMRFASFTEEPDQNGRFFLKKWDAAPYYVKPTFWNRWSPTAW</sequence>
<gene>
    <name evidence="2" type="ORF">PENVUL_c012G06312</name>
</gene>
<dbReference type="InterPro" id="IPR046366">
    <property type="entry name" value="MPAB"/>
</dbReference>
<name>A0A1V6S1W5_9EURO</name>
<feature type="transmembrane region" description="Helical" evidence="1">
    <location>
        <begin position="20"/>
        <end position="40"/>
    </location>
</feature>
<keyword evidence="1" id="KW-0812">Transmembrane</keyword>
<evidence type="ECO:0000313" key="3">
    <source>
        <dbReference type="Proteomes" id="UP000191518"/>
    </source>
</evidence>
<evidence type="ECO:0000313" key="2">
    <source>
        <dbReference type="EMBL" id="OQE07858.1"/>
    </source>
</evidence>
<keyword evidence="3" id="KW-1185">Reference proteome</keyword>
<proteinExistence type="predicted"/>
<dbReference type="AlphaFoldDB" id="A0A1V6S1W5"/>
<dbReference type="Proteomes" id="UP000191518">
    <property type="component" value="Unassembled WGS sequence"/>
</dbReference>